<accession>A0A417XZ75</accession>
<comment type="caution">
    <text evidence="3">The sequence shown here is derived from an EMBL/GenBank/DDBJ whole genome shotgun (WGS) entry which is preliminary data.</text>
</comment>
<dbReference type="InterPro" id="IPR005693">
    <property type="entry name" value="Mce"/>
</dbReference>
<dbReference type="Pfam" id="PF11887">
    <property type="entry name" value="Mce4_CUP1"/>
    <property type="match status" value="1"/>
</dbReference>
<dbReference type="OrthoDB" id="4516955at2"/>
<evidence type="ECO:0000259" key="1">
    <source>
        <dbReference type="Pfam" id="PF02470"/>
    </source>
</evidence>
<sequence length="382" mass="40066">MTGARRLPRPPKPPRPWLTVPLVLIVLLGVAGAAWNKADQTELVAYFSSTDGIYAGDEVRILGVPVGKIDEIKPEDGRVRVEFHVDGDIDVPAEAQAVIVAPSLVSSRYIQLTPQYTGGEKLDDGATIPEARTAVPVEWDEIKGQLNDLAVALGPRGANKDGALSDLVDAAAGALDGQGSTINQTIADLAGAIDVLNSGGDDAFSTVRNLQVFVDALGQSDVQIGEFLERLDAVSQLLADDKHLVRAALRDLSKAVGDVEGFVKANRGRLTRTMRGLTDVVGVVARQQSDLAQILHVAPNALENLTESYHQRQNAVGVDMHAANINSPGALICGAIGGAAGTNEQGTQQLCDRLLGNLLNQVAGSPGSQQLLSALLILLGGL</sequence>
<evidence type="ECO:0000259" key="2">
    <source>
        <dbReference type="Pfam" id="PF11887"/>
    </source>
</evidence>
<dbReference type="InterPro" id="IPR052336">
    <property type="entry name" value="MlaD_Phospholipid_Transporter"/>
</dbReference>
<dbReference type="RefSeq" id="WP_118926645.1">
    <property type="nucleotide sequence ID" value="NZ_QXGH01000022.1"/>
</dbReference>
<dbReference type="PANTHER" id="PTHR33371:SF4">
    <property type="entry name" value="INTERMEMBRANE PHOSPHOLIPID TRANSPORT SYSTEM BINDING PROTEIN MLAD"/>
    <property type="match status" value="1"/>
</dbReference>
<name>A0A417XZ75_9ACTN</name>
<dbReference type="Proteomes" id="UP000283644">
    <property type="component" value="Unassembled WGS sequence"/>
</dbReference>
<dbReference type="InterPro" id="IPR024516">
    <property type="entry name" value="Mce_C"/>
</dbReference>
<dbReference type="Pfam" id="PF02470">
    <property type="entry name" value="MlaD"/>
    <property type="match status" value="1"/>
</dbReference>
<dbReference type="InterPro" id="IPR003399">
    <property type="entry name" value="Mce/MlaD"/>
</dbReference>
<dbReference type="GO" id="GO:0005576">
    <property type="term" value="C:extracellular region"/>
    <property type="evidence" value="ECO:0007669"/>
    <property type="project" value="TreeGrafter"/>
</dbReference>
<dbReference type="AlphaFoldDB" id="A0A417XZ75"/>
<feature type="domain" description="Mammalian cell entry C-terminal" evidence="2">
    <location>
        <begin position="120"/>
        <end position="304"/>
    </location>
</feature>
<dbReference type="PANTHER" id="PTHR33371">
    <property type="entry name" value="INTERMEMBRANE PHOSPHOLIPID TRANSPORT SYSTEM BINDING PROTEIN MLAD-RELATED"/>
    <property type="match status" value="1"/>
</dbReference>
<protein>
    <submittedName>
        <fullName evidence="3">MCE family protein</fullName>
    </submittedName>
</protein>
<evidence type="ECO:0000313" key="4">
    <source>
        <dbReference type="Proteomes" id="UP000283644"/>
    </source>
</evidence>
<gene>
    <name evidence="3" type="ORF">D0Z08_18045</name>
</gene>
<organism evidence="3 4">
    <name type="scientific">Nocardioides immobilis</name>
    <dbReference type="NCBI Taxonomy" id="2049295"/>
    <lineage>
        <taxon>Bacteria</taxon>
        <taxon>Bacillati</taxon>
        <taxon>Actinomycetota</taxon>
        <taxon>Actinomycetes</taxon>
        <taxon>Propionibacteriales</taxon>
        <taxon>Nocardioidaceae</taxon>
        <taxon>Nocardioides</taxon>
    </lineage>
</organism>
<feature type="domain" description="Mce/MlaD" evidence="1">
    <location>
        <begin position="41"/>
        <end position="114"/>
    </location>
</feature>
<reference evidence="3 4" key="1">
    <citation type="submission" date="2018-09" db="EMBL/GenBank/DDBJ databases">
        <title>Genome sequencing of Nocardioides immobilis CCTCC AB 2017083 for comparison to Nocardioides silvaticus.</title>
        <authorList>
            <person name="Li C."/>
            <person name="Wang G."/>
        </authorList>
    </citation>
    <scope>NUCLEOTIDE SEQUENCE [LARGE SCALE GENOMIC DNA]</scope>
    <source>
        <strain evidence="3 4">CCTCC AB 2017083</strain>
    </source>
</reference>
<dbReference type="NCBIfam" id="TIGR00996">
    <property type="entry name" value="Mtu_fam_mce"/>
    <property type="match status" value="1"/>
</dbReference>
<dbReference type="EMBL" id="QXGH01000022">
    <property type="protein sequence ID" value="RHW25678.1"/>
    <property type="molecule type" value="Genomic_DNA"/>
</dbReference>
<proteinExistence type="predicted"/>
<evidence type="ECO:0000313" key="3">
    <source>
        <dbReference type="EMBL" id="RHW25678.1"/>
    </source>
</evidence>
<keyword evidence="4" id="KW-1185">Reference proteome</keyword>